<accession>A0A2U2J0V5</accession>
<evidence type="ECO:0000256" key="1">
    <source>
        <dbReference type="ARBA" id="ARBA00022723"/>
    </source>
</evidence>
<dbReference type="Gene3D" id="3.30.70.100">
    <property type="match status" value="1"/>
</dbReference>
<evidence type="ECO:0000313" key="4">
    <source>
        <dbReference type="Proteomes" id="UP000245916"/>
    </source>
</evidence>
<dbReference type="Pfam" id="PF00403">
    <property type="entry name" value="HMA"/>
    <property type="match status" value="1"/>
</dbReference>
<dbReference type="OrthoDB" id="9801832at2"/>
<name>A0A2U2J0V5_9SPHN</name>
<dbReference type="AlphaFoldDB" id="A0A2U2J0V5"/>
<dbReference type="EMBL" id="QFFF01000001">
    <property type="protein sequence ID" value="PWG01958.1"/>
    <property type="molecule type" value="Genomic_DNA"/>
</dbReference>
<reference evidence="3 4" key="1">
    <citation type="submission" date="2018-05" db="EMBL/GenBank/DDBJ databases">
        <title>Genome of Sphingosinicella humi QZX222.</title>
        <authorList>
            <person name="Qiao Z."/>
            <person name="Wang G."/>
        </authorList>
    </citation>
    <scope>NUCLEOTIDE SEQUENCE [LARGE SCALE GENOMIC DNA]</scope>
    <source>
        <strain evidence="3 4">QZX222</strain>
    </source>
</reference>
<dbReference type="InterPro" id="IPR036163">
    <property type="entry name" value="HMA_dom_sf"/>
</dbReference>
<protein>
    <submittedName>
        <fullName evidence="3">Copper chaperone</fullName>
    </submittedName>
</protein>
<dbReference type="Proteomes" id="UP000245916">
    <property type="component" value="Unassembled WGS sequence"/>
</dbReference>
<evidence type="ECO:0000259" key="2">
    <source>
        <dbReference type="PROSITE" id="PS50846"/>
    </source>
</evidence>
<feature type="domain" description="HMA" evidence="2">
    <location>
        <begin position="1"/>
        <end position="63"/>
    </location>
</feature>
<dbReference type="CDD" id="cd00371">
    <property type="entry name" value="HMA"/>
    <property type="match status" value="1"/>
</dbReference>
<dbReference type="InterPro" id="IPR017969">
    <property type="entry name" value="Heavy-metal-associated_CS"/>
</dbReference>
<dbReference type="InterPro" id="IPR006121">
    <property type="entry name" value="HMA_dom"/>
</dbReference>
<dbReference type="SUPFAM" id="SSF55008">
    <property type="entry name" value="HMA, heavy metal-associated domain"/>
    <property type="match status" value="1"/>
</dbReference>
<keyword evidence="4" id="KW-1185">Reference proteome</keyword>
<dbReference type="PROSITE" id="PS01047">
    <property type="entry name" value="HMA_1"/>
    <property type="match status" value="1"/>
</dbReference>
<comment type="caution">
    <text evidence="3">The sequence shown here is derived from an EMBL/GenBank/DDBJ whole genome shotgun (WGS) entry which is preliminary data.</text>
</comment>
<dbReference type="RefSeq" id="WP_109270098.1">
    <property type="nucleotide sequence ID" value="NZ_QFFF01000001.1"/>
</dbReference>
<proteinExistence type="predicted"/>
<evidence type="ECO:0000313" key="3">
    <source>
        <dbReference type="EMBL" id="PWG01958.1"/>
    </source>
</evidence>
<dbReference type="GO" id="GO:0046872">
    <property type="term" value="F:metal ion binding"/>
    <property type="evidence" value="ECO:0007669"/>
    <property type="project" value="UniProtKB-KW"/>
</dbReference>
<gene>
    <name evidence="3" type="ORF">DF286_03055</name>
</gene>
<sequence length="67" mass="7013">MINFRVLGMTCGGCARAVTNAVQRVDENAKVDVDLGAKRVSVQSSADPKLFESAIGDAGYEVSLLPA</sequence>
<keyword evidence="1" id="KW-0479">Metal-binding</keyword>
<dbReference type="PROSITE" id="PS50846">
    <property type="entry name" value="HMA_2"/>
    <property type="match status" value="1"/>
</dbReference>
<organism evidence="3 4">
    <name type="scientific">Allosphingosinicella humi</name>
    <dbReference type="NCBI Taxonomy" id="2068657"/>
    <lineage>
        <taxon>Bacteria</taxon>
        <taxon>Pseudomonadati</taxon>
        <taxon>Pseudomonadota</taxon>
        <taxon>Alphaproteobacteria</taxon>
        <taxon>Sphingomonadales</taxon>
        <taxon>Sphingomonadaceae</taxon>
        <taxon>Allosphingosinicella</taxon>
    </lineage>
</organism>